<evidence type="ECO:0000313" key="5">
    <source>
        <dbReference type="Proteomes" id="UP000034075"/>
    </source>
</evidence>
<reference evidence="4 5" key="1">
    <citation type="journal article" date="2015" name="Nature">
        <title>rRNA introns, odd ribosomes, and small enigmatic genomes across a large radiation of phyla.</title>
        <authorList>
            <person name="Brown C.T."/>
            <person name="Hug L.A."/>
            <person name="Thomas B.C."/>
            <person name="Sharon I."/>
            <person name="Castelle C.J."/>
            <person name="Singh A."/>
            <person name="Wilkins M.J."/>
            <person name="Williams K.H."/>
            <person name="Banfield J.F."/>
        </authorList>
    </citation>
    <scope>NUCLEOTIDE SEQUENCE [LARGE SCALE GENOMIC DNA]</scope>
</reference>
<dbReference type="PANTHER" id="PTHR46429">
    <property type="entry name" value="23S RRNA (GUANOSINE-2'-O-)-METHYLTRANSFERASE RLMB"/>
    <property type="match status" value="1"/>
</dbReference>
<evidence type="ECO:0000256" key="2">
    <source>
        <dbReference type="ARBA" id="ARBA00022679"/>
    </source>
</evidence>
<dbReference type="GO" id="GO:0032259">
    <property type="term" value="P:methylation"/>
    <property type="evidence" value="ECO:0007669"/>
    <property type="project" value="UniProtKB-KW"/>
</dbReference>
<dbReference type="PANTHER" id="PTHR46429:SF1">
    <property type="entry name" value="23S RRNA (GUANOSINE-2'-O-)-METHYLTRANSFERASE RLMB"/>
    <property type="match status" value="1"/>
</dbReference>
<dbReference type="InterPro" id="IPR029028">
    <property type="entry name" value="Alpha/beta_knot_MTases"/>
</dbReference>
<dbReference type="Pfam" id="PF00588">
    <property type="entry name" value="SpoU_methylase"/>
    <property type="match status" value="1"/>
</dbReference>
<name>A0A0G0F1K3_9BACT</name>
<dbReference type="GO" id="GO:0003723">
    <property type="term" value="F:RNA binding"/>
    <property type="evidence" value="ECO:0007669"/>
    <property type="project" value="InterPro"/>
</dbReference>
<proteinExistence type="predicted"/>
<evidence type="ECO:0000259" key="3">
    <source>
        <dbReference type="Pfam" id="PF00588"/>
    </source>
</evidence>
<dbReference type="InterPro" id="IPR001537">
    <property type="entry name" value="SpoU_MeTrfase"/>
</dbReference>
<keyword evidence="1 4" id="KW-0489">Methyltransferase</keyword>
<dbReference type="CDD" id="cd18082">
    <property type="entry name" value="SpoU-like_family"/>
    <property type="match status" value="1"/>
</dbReference>
<accession>A0A0G0F1K3</accession>
<dbReference type="SUPFAM" id="SSF75217">
    <property type="entry name" value="alpha/beta knot"/>
    <property type="match status" value="1"/>
</dbReference>
<dbReference type="GO" id="GO:0006396">
    <property type="term" value="P:RNA processing"/>
    <property type="evidence" value="ECO:0007669"/>
    <property type="project" value="InterPro"/>
</dbReference>
<feature type="domain" description="tRNA/rRNA methyltransferase SpoU type" evidence="3">
    <location>
        <begin position="100"/>
        <end position="235"/>
    </location>
</feature>
<dbReference type="GO" id="GO:0005829">
    <property type="term" value="C:cytosol"/>
    <property type="evidence" value="ECO:0007669"/>
    <property type="project" value="TreeGrafter"/>
</dbReference>
<dbReference type="Gene3D" id="3.40.1280.10">
    <property type="match status" value="1"/>
</dbReference>
<dbReference type="InterPro" id="IPR029026">
    <property type="entry name" value="tRNA_m1G_MTases_N"/>
</dbReference>
<sequence length="243" mass="27860">MMLDPRLKKYQKKFEYSYAFGPYPTMDLLNYQKDHLIKVLAKSKRDDSEGVNEAFDLCEDLNIPIEIADRAIDKIATKENTYFVGVFEKYQSELEPDANHLVLVEPRNMGNLGTIIRTMVGFDVVNLAIIRPATDIFDPMVISSTMGAFFQINFEYFENIHEYIAKYGKRNIYPFMLDGAKDVREVKFEEPFSMIQGNESRGLPKEFGELGQSIYIPNSDKIDSFNLSVATAIGLWEARRSDG</sequence>
<evidence type="ECO:0000313" key="4">
    <source>
        <dbReference type="EMBL" id="KKQ11677.1"/>
    </source>
</evidence>
<dbReference type="PATRIC" id="fig|1619091.4.peg.251"/>
<dbReference type="Proteomes" id="UP000034075">
    <property type="component" value="Unassembled WGS sequence"/>
</dbReference>
<evidence type="ECO:0000256" key="1">
    <source>
        <dbReference type="ARBA" id="ARBA00022603"/>
    </source>
</evidence>
<protein>
    <submittedName>
        <fullName evidence="4">RNA methyltransferase, TrmH family</fullName>
    </submittedName>
</protein>
<dbReference type="EMBL" id="LBSF01000019">
    <property type="protein sequence ID" value="KKQ11677.1"/>
    <property type="molecule type" value="Genomic_DNA"/>
</dbReference>
<dbReference type="GO" id="GO:0008173">
    <property type="term" value="F:RNA methyltransferase activity"/>
    <property type="evidence" value="ECO:0007669"/>
    <property type="project" value="InterPro"/>
</dbReference>
<organism evidence="4 5">
    <name type="scientific">candidate division WS6 bacterium GW2011_GWC2_36_7</name>
    <dbReference type="NCBI Taxonomy" id="1619091"/>
    <lineage>
        <taxon>Bacteria</taxon>
        <taxon>Candidatus Dojkabacteria</taxon>
    </lineage>
</organism>
<gene>
    <name evidence="4" type="ORF">US24_C0019G0002</name>
</gene>
<keyword evidence="2 4" id="KW-0808">Transferase</keyword>
<dbReference type="InterPro" id="IPR004441">
    <property type="entry name" value="rRNA_MeTrfase_TrmH"/>
</dbReference>
<comment type="caution">
    <text evidence="4">The sequence shown here is derived from an EMBL/GenBank/DDBJ whole genome shotgun (WGS) entry which is preliminary data.</text>
</comment>
<dbReference type="AlphaFoldDB" id="A0A0G0F1K3"/>